<dbReference type="RefSeq" id="WP_117416262.1">
    <property type="nucleotide sequence ID" value="NZ_BRPJ01000004.1"/>
</dbReference>
<proteinExistence type="predicted"/>
<dbReference type="AlphaFoldDB" id="A0A3E2NFJ3"/>
<keyword evidence="5" id="KW-1185">Reference proteome</keyword>
<accession>A0A3E2NFJ3</accession>
<feature type="transmembrane region" description="Helical" evidence="1">
    <location>
        <begin position="88"/>
        <end position="108"/>
    </location>
</feature>
<sequence>MGFWTFMTAMNLLLPFIMIVIGHIFSKRPPKEINHFVGYRTSMSMKNEDTWVFAHHHCGKIWKIVGACMLVPSFLVMLFVIGKDTETVGIFSSVVIGVQTAILVASIIPTEIALRKNFDKDGNRKQI</sequence>
<organism evidence="3 4">
    <name type="scientific">Lacrimispora amygdalina</name>
    <dbReference type="NCBI Taxonomy" id="253257"/>
    <lineage>
        <taxon>Bacteria</taxon>
        <taxon>Bacillati</taxon>
        <taxon>Bacillota</taxon>
        <taxon>Clostridia</taxon>
        <taxon>Lachnospirales</taxon>
        <taxon>Lachnospiraceae</taxon>
        <taxon>Lacrimispora</taxon>
    </lineage>
</organism>
<feature type="transmembrane region" description="Helical" evidence="1">
    <location>
        <begin position="6"/>
        <end position="25"/>
    </location>
</feature>
<evidence type="ECO:0000313" key="2">
    <source>
        <dbReference type="EMBL" id="GLB28342.1"/>
    </source>
</evidence>
<comment type="caution">
    <text evidence="3">The sequence shown here is derived from an EMBL/GenBank/DDBJ whole genome shotgun (WGS) entry which is preliminary data.</text>
</comment>
<dbReference type="EMBL" id="BRPJ01000004">
    <property type="protein sequence ID" value="GLB28342.1"/>
    <property type="molecule type" value="Genomic_DNA"/>
</dbReference>
<evidence type="ECO:0000256" key="1">
    <source>
        <dbReference type="SAM" id="Phobius"/>
    </source>
</evidence>
<feature type="transmembrane region" description="Helical" evidence="1">
    <location>
        <begin position="61"/>
        <end position="82"/>
    </location>
</feature>
<dbReference type="OrthoDB" id="3173919at2"/>
<evidence type="ECO:0000313" key="4">
    <source>
        <dbReference type="Proteomes" id="UP000260680"/>
    </source>
</evidence>
<reference evidence="2 5" key="2">
    <citation type="journal article" date="2024" name="Int. J. Syst. Evol. Microbiol.">
        <title>Lacrimispora brassicae sp. nov. isolated from fermented cabbage, and proposal of Clostridium indicum Gundawar et al. 2019 and Clostridium methoxybenzovorans Mechichi et al. 1999 as heterotypic synonyms of Lacrimispora amygdalina (Parshina et al. 2003) Haas and Blanchard 2020 and Lacrimispora indolis (McClung and McCoy 1957) Haas and Blanchard 2020, respectively.</title>
        <authorList>
            <person name="Kobayashi H."/>
            <person name="Tanizawa Y."/>
            <person name="Sakamoto M."/>
            <person name="Ohkuma M."/>
            <person name="Tohno M."/>
        </authorList>
    </citation>
    <scope>NUCLEOTIDE SEQUENCE [LARGE SCALE GENOMIC DNA]</scope>
    <source>
        <strain evidence="2 5">DSM 12857</strain>
    </source>
</reference>
<gene>
    <name evidence="3" type="ORF">DS742_06920</name>
    <name evidence="2" type="ORF">LAD12857_02650</name>
</gene>
<keyword evidence="1" id="KW-1133">Transmembrane helix</keyword>
<dbReference type="Pfam" id="PF13630">
    <property type="entry name" value="SdpI"/>
    <property type="match status" value="1"/>
</dbReference>
<dbReference type="Proteomes" id="UP000260680">
    <property type="component" value="Unassembled WGS sequence"/>
</dbReference>
<evidence type="ECO:0008006" key="6">
    <source>
        <dbReference type="Google" id="ProtNLM"/>
    </source>
</evidence>
<dbReference type="InterPro" id="IPR025962">
    <property type="entry name" value="SdpI/YhfL"/>
</dbReference>
<protein>
    <recommendedName>
        <fullName evidence="6">SdpI family protein</fullName>
    </recommendedName>
</protein>
<name>A0A3E2NFJ3_9FIRM</name>
<evidence type="ECO:0000313" key="3">
    <source>
        <dbReference type="EMBL" id="RFZ79755.1"/>
    </source>
</evidence>
<reference evidence="3 4" key="1">
    <citation type="submission" date="2018-07" db="EMBL/GenBank/DDBJ databases">
        <title>New species, Clostridium PI-S10-A1B.</title>
        <authorList>
            <person name="Krishna G."/>
            <person name="Summeta K."/>
            <person name="Shikha S."/>
            <person name="Prabhu P.B."/>
            <person name="Suresh K."/>
        </authorList>
    </citation>
    <scope>NUCLEOTIDE SEQUENCE [LARGE SCALE GENOMIC DNA]</scope>
    <source>
        <strain evidence="3 4">PI-S10-A1B</strain>
    </source>
</reference>
<evidence type="ECO:0000313" key="5">
    <source>
        <dbReference type="Proteomes" id="UP001419084"/>
    </source>
</evidence>
<dbReference type="Proteomes" id="UP001419084">
    <property type="component" value="Unassembled WGS sequence"/>
</dbReference>
<keyword evidence="1" id="KW-0812">Transmembrane</keyword>
<keyword evidence="1" id="KW-0472">Membrane</keyword>
<dbReference type="EMBL" id="QOHO01000019">
    <property type="protein sequence ID" value="RFZ79755.1"/>
    <property type="molecule type" value="Genomic_DNA"/>
</dbReference>